<gene>
    <name evidence="3" type="ORF">ACFMB1_17580</name>
</gene>
<reference evidence="3 4" key="1">
    <citation type="submission" date="2024-09" db="EMBL/GenBank/DDBJ databases">
        <authorList>
            <person name="Zhang Z.-H."/>
        </authorList>
    </citation>
    <scope>NUCLEOTIDE SEQUENCE [LARGE SCALE GENOMIC DNA]</scope>
    <source>
        <strain evidence="3 4">HHTR114</strain>
    </source>
</reference>
<dbReference type="Pfam" id="PF00557">
    <property type="entry name" value="Peptidase_M24"/>
    <property type="match status" value="1"/>
</dbReference>
<name>A0ABW1L426_9PROT</name>
<dbReference type="Proteomes" id="UP001596116">
    <property type="component" value="Unassembled WGS sequence"/>
</dbReference>
<dbReference type="Gene3D" id="3.90.230.10">
    <property type="entry name" value="Creatinase/methionine aminopeptidase superfamily"/>
    <property type="match status" value="1"/>
</dbReference>
<feature type="domain" description="Peptidase M24" evidence="1">
    <location>
        <begin position="163"/>
        <end position="366"/>
    </location>
</feature>
<dbReference type="Pfam" id="PF01321">
    <property type="entry name" value="Creatinase_N"/>
    <property type="match status" value="1"/>
</dbReference>
<dbReference type="Gene3D" id="3.40.350.10">
    <property type="entry name" value="Creatinase/prolidase N-terminal domain"/>
    <property type="match status" value="1"/>
</dbReference>
<dbReference type="RefSeq" id="WP_379881232.1">
    <property type="nucleotide sequence ID" value="NZ_JBHPON010000003.1"/>
</dbReference>
<evidence type="ECO:0000313" key="3">
    <source>
        <dbReference type="EMBL" id="MFC6037372.1"/>
    </source>
</evidence>
<proteinExistence type="predicted"/>
<comment type="caution">
    <text evidence="3">The sequence shown here is derived from an EMBL/GenBank/DDBJ whole genome shotgun (WGS) entry which is preliminary data.</text>
</comment>
<dbReference type="CDD" id="cd01066">
    <property type="entry name" value="APP_MetAP"/>
    <property type="match status" value="1"/>
</dbReference>
<dbReference type="InterPro" id="IPR050659">
    <property type="entry name" value="Peptidase_M24B"/>
</dbReference>
<dbReference type="SUPFAM" id="SSF53092">
    <property type="entry name" value="Creatinase/prolidase N-terminal domain"/>
    <property type="match status" value="1"/>
</dbReference>
<dbReference type="SUPFAM" id="SSF55920">
    <property type="entry name" value="Creatinase/aminopeptidase"/>
    <property type="match status" value="1"/>
</dbReference>
<evidence type="ECO:0000259" key="2">
    <source>
        <dbReference type="Pfam" id="PF01321"/>
    </source>
</evidence>
<dbReference type="InterPro" id="IPR036005">
    <property type="entry name" value="Creatinase/aminopeptidase-like"/>
</dbReference>
<dbReference type="PANTHER" id="PTHR46112">
    <property type="entry name" value="AMINOPEPTIDASE"/>
    <property type="match status" value="1"/>
</dbReference>
<evidence type="ECO:0000259" key="1">
    <source>
        <dbReference type="Pfam" id="PF00557"/>
    </source>
</evidence>
<sequence>MTLKAQSAIVAPPLEEREWRYRRIRKEMEKAGLDGLLIYAPSWRRENFRYVTGAALQSSVALAYLPATGAPTAFVLSAEDERATKAAGFVEDVRRVTLASPAEIADRLREGGAPEKIGVAGWDFLPASLLAGLKEAAPGAAFVNGTMIGDKVRLVKSDWEIQKLRRAGEICDAAWLAFLEAIVPGAHEFDIVANVEAKLRSMGGADNFMLIASGGDDVRGMTPPTDRKLQKGDMVRTELTPQWDGYWTQICRSAVMGPASDAQKKSFDLFNESVAAGIDVIKPGVTAHDIAKAENDVFRKYGYGEYCTAEYTRVRGHCLGLYLDEVLILEGVETVLEENSVLIVHPNTYTPIAGYHVLGDSVVVTKNGAEKLFKTPRQLDEVPV</sequence>
<dbReference type="PANTHER" id="PTHR46112:SF2">
    <property type="entry name" value="XAA-PRO AMINOPEPTIDASE P-RELATED"/>
    <property type="match status" value="1"/>
</dbReference>
<dbReference type="InterPro" id="IPR000994">
    <property type="entry name" value="Pept_M24"/>
</dbReference>
<keyword evidence="4" id="KW-1185">Reference proteome</keyword>
<accession>A0ABW1L426</accession>
<organism evidence="3 4">
    <name type="scientific">Hyphococcus aureus</name>
    <dbReference type="NCBI Taxonomy" id="2666033"/>
    <lineage>
        <taxon>Bacteria</taxon>
        <taxon>Pseudomonadati</taxon>
        <taxon>Pseudomonadota</taxon>
        <taxon>Alphaproteobacteria</taxon>
        <taxon>Parvularculales</taxon>
        <taxon>Parvularculaceae</taxon>
        <taxon>Hyphococcus</taxon>
    </lineage>
</organism>
<protein>
    <submittedName>
        <fullName evidence="3">M24 family metallopeptidase</fullName>
    </submittedName>
</protein>
<dbReference type="EMBL" id="JBHPON010000003">
    <property type="protein sequence ID" value="MFC6037372.1"/>
    <property type="molecule type" value="Genomic_DNA"/>
</dbReference>
<dbReference type="InterPro" id="IPR029149">
    <property type="entry name" value="Creatin/AminoP/Spt16_N"/>
</dbReference>
<evidence type="ECO:0000313" key="4">
    <source>
        <dbReference type="Proteomes" id="UP001596116"/>
    </source>
</evidence>
<feature type="domain" description="Creatinase N-terminal" evidence="2">
    <location>
        <begin position="20"/>
        <end position="155"/>
    </location>
</feature>
<dbReference type="InterPro" id="IPR000587">
    <property type="entry name" value="Creatinase_N"/>
</dbReference>